<reference evidence="3 4" key="1">
    <citation type="submission" date="2018-04" db="EMBL/GenBank/DDBJ databases">
        <title>Bordetella sp. HZ20 isolated from seawater.</title>
        <authorList>
            <person name="Sun C."/>
        </authorList>
    </citation>
    <scope>NUCLEOTIDE SEQUENCE [LARGE SCALE GENOMIC DNA]</scope>
    <source>
        <strain evidence="3 4">HZ20</strain>
    </source>
</reference>
<feature type="signal peptide" evidence="2">
    <location>
        <begin position="1"/>
        <end position="25"/>
    </location>
</feature>
<dbReference type="Proteomes" id="UP000244571">
    <property type="component" value="Chromosome"/>
</dbReference>
<dbReference type="AlphaFoldDB" id="A0A2R4XNQ0"/>
<proteinExistence type="predicted"/>
<accession>A0A2R4XNQ0</accession>
<keyword evidence="4" id="KW-1185">Reference proteome</keyword>
<evidence type="ECO:0008006" key="5">
    <source>
        <dbReference type="Google" id="ProtNLM"/>
    </source>
</evidence>
<name>A0A2R4XNQ0_9BURK</name>
<keyword evidence="2" id="KW-0732">Signal</keyword>
<organism evidence="3 4">
    <name type="scientific">Orrella marina</name>
    <dbReference type="NCBI Taxonomy" id="2163011"/>
    <lineage>
        <taxon>Bacteria</taxon>
        <taxon>Pseudomonadati</taxon>
        <taxon>Pseudomonadota</taxon>
        <taxon>Betaproteobacteria</taxon>
        <taxon>Burkholderiales</taxon>
        <taxon>Alcaligenaceae</taxon>
        <taxon>Orrella</taxon>
    </lineage>
</organism>
<evidence type="ECO:0000256" key="2">
    <source>
        <dbReference type="SAM" id="SignalP"/>
    </source>
</evidence>
<evidence type="ECO:0000256" key="1">
    <source>
        <dbReference type="SAM" id="MobiDB-lite"/>
    </source>
</evidence>
<protein>
    <recommendedName>
        <fullName evidence="5">LTXXQ motif family protein</fullName>
    </recommendedName>
</protein>
<feature type="chain" id="PRO_5015352272" description="LTXXQ motif family protein" evidence="2">
    <location>
        <begin position="26"/>
        <end position="186"/>
    </location>
</feature>
<dbReference type="RefSeq" id="WP_108622886.1">
    <property type="nucleotide sequence ID" value="NZ_CP028901.1"/>
</dbReference>
<feature type="region of interest" description="Disordered" evidence="1">
    <location>
        <begin position="97"/>
        <end position="128"/>
    </location>
</feature>
<feature type="region of interest" description="Disordered" evidence="1">
    <location>
        <begin position="27"/>
        <end position="70"/>
    </location>
</feature>
<sequence>MKRSNYVRPLIAGLTLAIASSAAFAQANPGQGKGQGQGDGQRQQYSECDHSGKGQHEHGKGGKQGKHGNRAMSMQLPDQVLSQLNLNAVQQAKYAQAQKTTETMKQSMRGGKERGKGSARSGAEFDPRAMFERQNERFEQMQAARKSVQQEWLGFWDSLNKEQQSVLQEFVQSRGKQAGMSRHGRG</sequence>
<dbReference type="KEGG" id="boz:DBV39_18680"/>
<evidence type="ECO:0000313" key="3">
    <source>
        <dbReference type="EMBL" id="AWB35430.1"/>
    </source>
</evidence>
<dbReference type="OrthoDB" id="8683766at2"/>
<dbReference type="EMBL" id="CP028901">
    <property type="protein sequence ID" value="AWB35430.1"/>
    <property type="molecule type" value="Genomic_DNA"/>
</dbReference>
<feature type="compositionally biased region" description="Basic and acidic residues" evidence="1">
    <location>
        <begin position="47"/>
        <end position="60"/>
    </location>
</feature>
<evidence type="ECO:0000313" key="4">
    <source>
        <dbReference type="Proteomes" id="UP000244571"/>
    </source>
</evidence>
<gene>
    <name evidence="3" type="ORF">DBV39_18680</name>
</gene>